<feature type="transmembrane region" description="Helical" evidence="1">
    <location>
        <begin position="145"/>
        <end position="171"/>
    </location>
</feature>
<proteinExistence type="predicted"/>
<keyword evidence="1" id="KW-0812">Transmembrane</keyword>
<evidence type="ECO:0000313" key="3">
    <source>
        <dbReference type="Proteomes" id="UP000675781"/>
    </source>
</evidence>
<dbReference type="Proteomes" id="UP000675781">
    <property type="component" value="Unassembled WGS sequence"/>
</dbReference>
<evidence type="ECO:0000256" key="1">
    <source>
        <dbReference type="SAM" id="Phobius"/>
    </source>
</evidence>
<keyword evidence="1" id="KW-0472">Membrane</keyword>
<organism evidence="2 3">
    <name type="scientific">Actinospica durhamensis</name>
    <dbReference type="NCBI Taxonomy" id="1508375"/>
    <lineage>
        <taxon>Bacteria</taxon>
        <taxon>Bacillati</taxon>
        <taxon>Actinomycetota</taxon>
        <taxon>Actinomycetes</taxon>
        <taxon>Catenulisporales</taxon>
        <taxon>Actinospicaceae</taxon>
        <taxon>Actinospica</taxon>
    </lineage>
</organism>
<protein>
    <recommendedName>
        <fullName evidence="4">Aromatic ring-opening dioxygenase LigA</fullName>
    </recommendedName>
</protein>
<comment type="caution">
    <text evidence="2">The sequence shown here is derived from an EMBL/GenBank/DDBJ whole genome shotgun (WGS) entry which is preliminary data.</text>
</comment>
<reference evidence="2" key="1">
    <citation type="submission" date="2021-04" db="EMBL/GenBank/DDBJ databases">
        <title>Genome based classification of Actinospica acidithermotolerans sp. nov., an actinobacterium isolated from an Indonesian hot spring.</title>
        <authorList>
            <person name="Kusuma A.B."/>
            <person name="Putra K.E."/>
            <person name="Nafisah S."/>
            <person name="Loh J."/>
            <person name="Nouioui I."/>
            <person name="Goodfellow M."/>
        </authorList>
    </citation>
    <scope>NUCLEOTIDE SEQUENCE</scope>
    <source>
        <strain evidence="2">CSCA 57</strain>
    </source>
</reference>
<keyword evidence="1" id="KW-1133">Transmembrane helix</keyword>
<dbReference type="EMBL" id="JAGSOG010000073">
    <property type="protein sequence ID" value="MBR7834863.1"/>
    <property type="molecule type" value="Genomic_DNA"/>
</dbReference>
<dbReference type="RefSeq" id="WP_212529379.1">
    <property type="nucleotide sequence ID" value="NZ_JAGSOG010000073.1"/>
</dbReference>
<keyword evidence="3" id="KW-1185">Reference proteome</keyword>
<evidence type="ECO:0000313" key="2">
    <source>
        <dbReference type="EMBL" id="MBR7834863.1"/>
    </source>
</evidence>
<evidence type="ECO:0008006" key="4">
    <source>
        <dbReference type="Google" id="ProtNLM"/>
    </source>
</evidence>
<gene>
    <name evidence="2" type="ORF">KDL01_16440</name>
</gene>
<feature type="transmembrane region" description="Helical" evidence="1">
    <location>
        <begin position="12"/>
        <end position="32"/>
    </location>
</feature>
<name>A0A941EPR2_9ACTN</name>
<accession>A0A941EPR2</accession>
<dbReference type="AlphaFoldDB" id="A0A941EPR2"/>
<sequence length="197" mass="20059">MLHTARALVRYLAAVTGLALLVAGPVMIGVGVSGQHQVTSQLTAQQISFPDSAKAGLPAAEAGYAGQQVSTGPQAKAFSDMIETHIKEATGGKTYSQVSTAYMAAAADTSTPAATLATLSGERETAFMGESLRGSLLSAYQAWEVTYLVIGLGLAFTGIGAVTLFGAGVALSSARRARKVTVPETAATLLEPGLNAK</sequence>